<gene>
    <name evidence="7" type="ORF">SAMN02743940_1583</name>
</gene>
<accession>A0A1N6I6W0</accession>
<comment type="similarity">
    <text evidence="1">Belongs to the peptidase C40 family.</text>
</comment>
<dbReference type="EMBL" id="FSRO01000001">
    <property type="protein sequence ID" value="SIO27740.1"/>
    <property type="molecule type" value="Genomic_DNA"/>
</dbReference>
<dbReference type="SUPFAM" id="SSF54001">
    <property type="entry name" value="Cysteine proteinases"/>
    <property type="match status" value="1"/>
</dbReference>
<feature type="domain" description="NlpC/P60" evidence="6">
    <location>
        <begin position="45"/>
        <end position="165"/>
    </location>
</feature>
<keyword evidence="2" id="KW-0645">Protease</keyword>
<dbReference type="InterPro" id="IPR000064">
    <property type="entry name" value="NLP_P60_dom"/>
</dbReference>
<evidence type="ECO:0000256" key="5">
    <source>
        <dbReference type="ARBA" id="ARBA00022807"/>
    </source>
</evidence>
<reference evidence="7 8" key="1">
    <citation type="submission" date="2016-12" db="EMBL/GenBank/DDBJ databases">
        <authorList>
            <person name="Song W.-J."/>
            <person name="Kurnit D.M."/>
        </authorList>
    </citation>
    <scope>NUCLEOTIDE SEQUENCE [LARGE SCALE GENOMIC DNA]</scope>
    <source>
        <strain evidence="7 8">ATCC 49181</strain>
    </source>
</reference>
<keyword evidence="3" id="KW-0732">Signal</keyword>
<organism evidence="7 8">
    <name type="scientific">Nitrosomonas cryotolerans ATCC 49181</name>
    <dbReference type="NCBI Taxonomy" id="1131553"/>
    <lineage>
        <taxon>Bacteria</taxon>
        <taxon>Pseudomonadati</taxon>
        <taxon>Pseudomonadota</taxon>
        <taxon>Betaproteobacteria</taxon>
        <taxon>Nitrosomonadales</taxon>
        <taxon>Nitrosomonadaceae</taxon>
        <taxon>Nitrosomonas</taxon>
    </lineage>
</organism>
<evidence type="ECO:0000259" key="6">
    <source>
        <dbReference type="PROSITE" id="PS51935"/>
    </source>
</evidence>
<keyword evidence="5" id="KW-0788">Thiol protease</keyword>
<evidence type="ECO:0000256" key="3">
    <source>
        <dbReference type="ARBA" id="ARBA00022729"/>
    </source>
</evidence>
<dbReference type="GO" id="GO:0006508">
    <property type="term" value="P:proteolysis"/>
    <property type="evidence" value="ECO:0007669"/>
    <property type="project" value="UniProtKB-KW"/>
</dbReference>
<dbReference type="Proteomes" id="UP000185062">
    <property type="component" value="Unassembled WGS sequence"/>
</dbReference>
<dbReference type="PROSITE" id="PS51935">
    <property type="entry name" value="NLPC_P60"/>
    <property type="match status" value="1"/>
</dbReference>
<keyword evidence="7" id="KW-0449">Lipoprotein</keyword>
<proteinExistence type="inferred from homology"/>
<dbReference type="PANTHER" id="PTHR47360">
    <property type="entry name" value="MUREIN DD-ENDOPEPTIDASE MEPS/MUREIN LD-CARBOXYPEPTIDASE"/>
    <property type="match status" value="1"/>
</dbReference>
<dbReference type="GO" id="GO:0008234">
    <property type="term" value="F:cysteine-type peptidase activity"/>
    <property type="evidence" value="ECO:0007669"/>
    <property type="project" value="UniProtKB-KW"/>
</dbReference>
<evidence type="ECO:0000256" key="4">
    <source>
        <dbReference type="ARBA" id="ARBA00022801"/>
    </source>
</evidence>
<evidence type="ECO:0000313" key="7">
    <source>
        <dbReference type="EMBL" id="SIO27740.1"/>
    </source>
</evidence>
<evidence type="ECO:0000256" key="2">
    <source>
        <dbReference type="ARBA" id="ARBA00022670"/>
    </source>
</evidence>
<keyword evidence="8" id="KW-1185">Reference proteome</keyword>
<evidence type="ECO:0000256" key="1">
    <source>
        <dbReference type="ARBA" id="ARBA00007074"/>
    </source>
</evidence>
<protein>
    <submittedName>
        <fullName evidence="7">Probable lipoprotein NlpC</fullName>
    </submittedName>
</protein>
<keyword evidence="4" id="KW-0378">Hydrolase</keyword>
<dbReference type="eggNOG" id="COG0791">
    <property type="taxonomic scope" value="Bacteria"/>
</dbReference>
<dbReference type="InterPro" id="IPR038765">
    <property type="entry name" value="Papain-like_cys_pep_sf"/>
</dbReference>
<dbReference type="PROSITE" id="PS51257">
    <property type="entry name" value="PROKAR_LIPOPROTEIN"/>
    <property type="match status" value="1"/>
</dbReference>
<dbReference type="RefSeq" id="WP_036573255.1">
    <property type="nucleotide sequence ID" value="NZ_FSRO01000001.1"/>
</dbReference>
<evidence type="ECO:0000313" key="8">
    <source>
        <dbReference type="Proteomes" id="UP000185062"/>
    </source>
</evidence>
<dbReference type="InterPro" id="IPR052062">
    <property type="entry name" value="Murein_DD/LD_carboxypeptidase"/>
</dbReference>
<dbReference type="AlphaFoldDB" id="A0A1N6I6W0"/>
<name>A0A1N6I6W0_9PROT</name>
<dbReference type="STRING" id="44575.SAMN05216419_10323"/>
<dbReference type="Gene3D" id="3.90.1720.10">
    <property type="entry name" value="endopeptidase domain like (from Nostoc punctiforme)"/>
    <property type="match status" value="1"/>
</dbReference>
<dbReference type="Pfam" id="PF00877">
    <property type="entry name" value="NLPC_P60"/>
    <property type="match status" value="1"/>
</dbReference>
<dbReference type="PANTHER" id="PTHR47360:SF1">
    <property type="entry name" value="ENDOPEPTIDASE NLPC-RELATED"/>
    <property type="match status" value="1"/>
</dbReference>
<sequence>MTNRNIAYVVVYLYGSLLAGCGALPEQETVRLEVFPAYERTDTTNVVKEKLYIQFDEWRGVRYKLGGLSRHGIDCSGFVYVTFKSQLGLHLPRTTHLQSKIGKEIRKSELETGDLVFFKTGFTSRHVGIYLEENKFLHVSLRKGVTISELDNVYWKPRYWKAIRI</sequence>